<dbReference type="OrthoDB" id="8389902at2"/>
<keyword evidence="2" id="KW-1185">Reference proteome</keyword>
<dbReference type="AlphaFoldDB" id="A0A2T6ART3"/>
<sequence>MAERDYVSTPVADALGLRDVITGLAKDLQDLRDRKISPTEGLARAAVAKQIWNGVRLYIDASKQLERQARPVPDARQLEGDKHD</sequence>
<comment type="caution">
    <text evidence="1">The sequence shown here is derived from an EMBL/GenBank/DDBJ whole genome shotgun (WGS) entry which is preliminary data.</text>
</comment>
<reference evidence="1 2" key="1">
    <citation type="submission" date="2018-04" db="EMBL/GenBank/DDBJ databases">
        <title>Genomic Encyclopedia of Archaeal and Bacterial Type Strains, Phase II (KMG-II): from individual species to whole genera.</title>
        <authorList>
            <person name="Goeker M."/>
        </authorList>
    </citation>
    <scope>NUCLEOTIDE SEQUENCE [LARGE SCALE GENOMIC DNA]</scope>
    <source>
        <strain evidence="1 2">DSM 21823</strain>
    </source>
</reference>
<dbReference type="Proteomes" id="UP000244224">
    <property type="component" value="Unassembled WGS sequence"/>
</dbReference>
<accession>A0A2T6ART3</accession>
<evidence type="ECO:0000313" key="1">
    <source>
        <dbReference type="EMBL" id="PTX46533.1"/>
    </source>
</evidence>
<proteinExistence type="predicted"/>
<name>A0A2T6ART3_9RHOB</name>
<dbReference type="RefSeq" id="WP_108130184.1">
    <property type="nucleotide sequence ID" value="NZ_QBKP01000016.1"/>
</dbReference>
<dbReference type="EMBL" id="QBKP01000016">
    <property type="protein sequence ID" value="PTX46533.1"/>
    <property type="molecule type" value="Genomic_DNA"/>
</dbReference>
<protein>
    <submittedName>
        <fullName evidence="1">Uncharacterized protein</fullName>
    </submittedName>
</protein>
<organism evidence="1 2">
    <name type="scientific">Gemmobacter caeni</name>
    <dbReference type="NCBI Taxonomy" id="589035"/>
    <lineage>
        <taxon>Bacteria</taxon>
        <taxon>Pseudomonadati</taxon>
        <taxon>Pseudomonadota</taxon>
        <taxon>Alphaproteobacteria</taxon>
        <taxon>Rhodobacterales</taxon>
        <taxon>Paracoccaceae</taxon>
        <taxon>Gemmobacter</taxon>
    </lineage>
</organism>
<gene>
    <name evidence="1" type="ORF">C8N34_1169</name>
</gene>
<evidence type="ECO:0000313" key="2">
    <source>
        <dbReference type="Proteomes" id="UP000244224"/>
    </source>
</evidence>